<feature type="region of interest" description="Disordered" evidence="1">
    <location>
        <begin position="1"/>
        <end position="55"/>
    </location>
</feature>
<proteinExistence type="predicted"/>
<accession>A0A1L9SHM3</accession>
<sequence length="55" mass="6226">MNPQTPNPLVSAHEKTSSEPTTAPDKTREKPDKRLSDRHSHPPPQDDESPTKRRV</sequence>
<evidence type="ECO:0000313" key="3">
    <source>
        <dbReference type="Proteomes" id="UP000184188"/>
    </source>
</evidence>
<dbReference type="EMBL" id="KV878342">
    <property type="protein sequence ID" value="OJJ46720.1"/>
    <property type="molecule type" value="Genomic_DNA"/>
</dbReference>
<name>A0A1L9SHM3_9EURO</name>
<dbReference type="GeneID" id="34613147"/>
<dbReference type="RefSeq" id="XP_022581230.1">
    <property type="nucleotide sequence ID" value="XM_022726683.1"/>
</dbReference>
<dbReference type="Proteomes" id="UP000184188">
    <property type="component" value="Unassembled WGS sequence"/>
</dbReference>
<gene>
    <name evidence="2" type="ORF">ASPZODRAFT_16472</name>
</gene>
<dbReference type="AlphaFoldDB" id="A0A1L9SHM3"/>
<reference evidence="3" key="1">
    <citation type="journal article" date="2017" name="Genome Biol.">
        <title>Comparative genomics reveals high biological diversity and specific adaptations in the industrially and medically important fungal genus Aspergillus.</title>
        <authorList>
            <person name="de Vries R.P."/>
            <person name="Riley R."/>
            <person name="Wiebenga A."/>
            <person name="Aguilar-Osorio G."/>
            <person name="Amillis S."/>
            <person name="Uchima C.A."/>
            <person name="Anderluh G."/>
            <person name="Asadollahi M."/>
            <person name="Askin M."/>
            <person name="Barry K."/>
            <person name="Battaglia E."/>
            <person name="Bayram O."/>
            <person name="Benocci T."/>
            <person name="Braus-Stromeyer S.A."/>
            <person name="Caldana C."/>
            <person name="Canovas D."/>
            <person name="Cerqueira G.C."/>
            <person name="Chen F."/>
            <person name="Chen W."/>
            <person name="Choi C."/>
            <person name="Clum A."/>
            <person name="Dos Santos R.A."/>
            <person name="Damasio A.R."/>
            <person name="Diallinas G."/>
            <person name="Emri T."/>
            <person name="Fekete E."/>
            <person name="Flipphi M."/>
            <person name="Freyberg S."/>
            <person name="Gallo A."/>
            <person name="Gournas C."/>
            <person name="Habgood R."/>
            <person name="Hainaut M."/>
            <person name="Harispe M.L."/>
            <person name="Henrissat B."/>
            <person name="Hilden K.S."/>
            <person name="Hope R."/>
            <person name="Hossain A."/>
            <person name="Karabika E."/>
            <person name="Karaffa L."/>
            <person name="Karanyi Z."/>
            <person name="Krasevec N."/>
            <person name="Kuo A."/>
            <person name="Kusch H."/>
            <person name="LaButti K."/>
            <person name="Lagendijk E.L."/>
            <person name="Lapidus A."/>
            <person name="Levasseur A."/>
            <person name="Lindquist E."/>
            <person name="Lipzen A."/>
            <person name="Logrieco A.F."/>
            <person name="MacCabe A."/>
            <person name="Maekelae M.R."/>
            <person name="Malavazi I."/>
            <person name="Melin P."/>
            <person name="Meyer V."/>
            <person name="Mielnichuk N."/>
            <person name="Miskei M."/>
            <person name="Molnar A.P."/>
            <person name="Mule G."/>
            <person name="Ngan C.Y."/>
            <person name="Orejas M."/>
            <person name="Orosz E."/>
            <person name="Ouedraogo J.P."/>
            <person name="Overkamp K.M."/>
            <person name="Park H.-S."/>
            <person name="Perrone G."/>
            <person name="Piumi F."/>
            <person name="Punt P.J."/>
            <person name="Ram A.F."/>
            <person name="Ramon A."/>
            <person name="Rauscher S."/>
            <person name="Record E."/>
            <person name="Riano-Pachon D.M."/>
            <person name="Robert V."/>
            <person name="Roehrig J."/>
            <person name="Ruller R."/>
            <person name="Salamov A."/>
            <person name="Salih N.S."/>
            <person name="Samson R.A."/>
            <person name="Sandor E."/>
            <person name="Sanguinetti M."/>
            <person name="Schuetze T."/>
            <person name="Sepcic K."/>
            <person name="Shelest E."/>
            <person name="Sherlock G."/>
            <person name="Sophianopoulou V."/>
            <person name="Squina F.M."/>
            <person name="Sun H."/>
            <person name="Susca A."/>
            <person name="Todd R.B."/>
            <person name="Tsang A."/>
            <person name="Unkles S.E."/>
            <person name="van de Wiele N."/>
            <person name="van Rossen-Uffink D."/>
            <person name="Oliveira J.V."/>
            <person name="Vesth T.C."/>
            <person name="Visser J."/>
            <person name="Yu J.-H."/>
            <person name="Zhou M."/>
            <person name="Andersen M.R."/>
            <person name="Archer D.B."/>
            <person name="Baker S.E."/>
            <person name="Benoit I."/>
            <person name="Brakhage A.A."/>
            <person name="Braus G.H."/>
            <person name="Fischer R."/>
            <person name="Frisvad J.C."/>
            <person name="Goldman G.H."/>
            <person name="Houbraken J."/>
            <person name="Oakley B."/>
            <person name="Pocsi I."/>
            <person name="Scazzocchio C."/>
            <person name="Seiboth B."/>
            <person name="vanKuyk P.A."/>
            <person name="Wortman J."/>
            <person name="Dyer P.S."/>
            <person name="Grigoriev I.V."/>
        </authorList>
    </citation>
    <scope>NUCLEOTIDE SEQUENCE [LARGE SCALE GENOMIC DNA]</scope>
    <source>
        <strain evidence="3">CBS 506.65</strain>
    </source>
</reference>
<dbReference type="VEuPathDB" id="FungiDB:ASPZODRAFT_16472"/>
<protein>
    <submittedName>
        <fullName evidence="2">Uncharacterized protein</fullName>
    </submittedName>
</protein>
<evidence type="ECO:0000313" key="2">
    <source>
        <dbReference type="EMBL" id="OJJ46720.1"/>
    </source>
</evidence>
<organism evidence="2 3">
    <name type="scientific">Penicilliopsis zonata CBS 506.65</name>
    <dbReference type="NCBI Taxonomy" id="1073090"/>
    <lineage>
        <taxon>Eukaryota</taxon>
        <taxon>Fungi</taxon>
        <taxon>Dikarya</taxon>
        <taxon>Ascomycota</taxon>
        <taxon>Pezizomycotina</taxon>
        <taxon>Eurotiomycetes</taxon>
        <taxon>Eurotiomycetidae</taxon>
        <taxon>Eurotiales</taxon>
        <taxon>Aspergillaceae</taxon>
        <taxon>Penicilliopsis</taxon>
    </lineage>
</organism>
<feature type="compositionally biased region" description="Basic and acidic residues" evidence="1">
    <location>
        <begin position="25"/>
        <end position="40"/>
    </location>
</feature>
<keyword evidence="3" id="KW-1185">Reference proteome</keyword>
<evidence type="ECO:0000256" key="1">
    <source>
        <dbReference type="SAM" id="MobiDB-lite"/>
    </source>
</evidence>